<dbReference type="SUPFAM" id="SSF51246">
    <property type="entry name" value="Rudiment single hybrid motif"/>
    <property type="match status" value="1"/>
</dbReference>
<dbReference type="GO" id="GO:0005524">
    <property type="term" value="F:ATP binding"/>
    <property type="evidence" value="ECO:0007669"/>
    <property type="project" value="UniProtKB-UniRule"/>
</dbReference>
<dbReference type="InterPro" id="IPR000089">
    <property type="entry name" value="Biotin_lipoyl"/>
</dbReference>
<evidence type="ECO:0000259" key="8">
    <source>
        <dbReference type="PROSITE" id="PS50968"/>
    </source>
</evidence>
<evidence type="ECO:0000256" key="6">
    <source>
        <dbReference type="PROSITE-ProRule" id="PRU00409"/>
    </source>
</evidence>
<dbReference type="PATRIC" id="fig|94132.3.peg.2520"/>
<dbReference type="PROSITE" id="PS00867">
    <property type="entry name" value="CPSASE_2"/>
    <property type="match status" value="1"/>
</dbReference>
<evidence type="ECO:0000313" key="11">
    <source>
        <dbReference type="EMBL" id="AMO23552.1"/>
    </source>
</evidence>
<evidence type="ECO:0000259" key="10">
    <source>
        <dbReference type="PROSITE" id="PS50979"/>
    </source>
</evidence>
<dbReference type="InterPro" id="IPR011761">
    <property type="entry name" value="ATP-grasp"/>
</dbReference>
<dbReference type="SUPFAM" id="SSF51230">
    <property type="entry name" value="Single hybrid motif"/>
    <property type="match status" value="1"/>
</dbReference>
<dbReference type="InterPro" id="IPR016185">
    <property type="entry name" value="PreATP-grasp_dom_sf"/>
</dbReference>
<dbReference type="PROSITE" id="PS50979">
    <property type="entry name" value="BC"/>
    <property type="match status" value="1"/>
</dbReference>
<accession>A0A127JZJ9</accession>
<dbReference type="SUPFAM" id="SSF56059">
    <property type="entry name" value="Glutathione synthetase ATP-binding domain-like"/>
    <property type="match status" value="1"/>
</dbReference>
<gene>
    <name evidence="11" type="ORF">UC35_12425</name>
</gene>
<evidence type="ECO:0000259" key="9">
    <source>
        <dbReference type="PROSITE" id="PS50975"/>
    </source>
</evidence>
<dbReference type="AlphaFoldDB" id="A0A127JZJ9"/>
<dbReference type="InterPro" id="IPR011054">
    <property type="entry name" value="Rudment_hybrid_motif"/>
</dbReference>
<feature type="domain" description="Biotin carboxylation" evidence="10">
    <location>
        <begin position="1"/>
        <end position="492"/>
    </location>
</feature>
<keyword evidence="2" id="KW-0436">Ligase</keyword>
<evidence type="ECO:0000256" key="3">
    <source>
        <dbReference type="ARBA" id="ARBA00022741"/>
    </source>
</evidence>
<organism evidence="11 12">
    <name type="scientific">Ramlibacter tataouinensis</name>
    <dbReference type="NCBI Taxonomy" id="94132"/>
    <lineage>
        <taxon>Bacteria</taxon>
        <taxon>Pseudomonadati</taxon>
        <taxon>Pseudomonadota</taxon>
        <taxon>Betaproteobacteria</taxon>
        <taxon>Burkholderiales</taxon>
        <taxon>Comamonadaceae</taxon>
        <taxon>Ramlibacter</taxon>
    </lineage>
</organism>
<protein>
    <submittedName>
        <fullName evidence="11">3-methylcrotonyl-CoA carboxylase</fullName>
    </submittedName>
</protein>
<dbReference type="PANTHER" id="PTHR18866:SF33">
    <property type="entry name" value="METHYLCROTONOYL-COA CARBOXYLASE SUBUNIT ALPHA, MITOCHONDRIAL-RELATED"/>
    <property type="match status" value="1"/>
</dbReference>
<dbReference type="SMART" id="SM00878">
    <property type="entry name" value="Biotin_carb_C"/>
    <property type="match status" value="1"/>
</dbReference>
<dbReference type="Proteomes" id="UP000070433">
    <property type="component" value="Chromosome"/>
</dbReference>
<proteinExistence type="predicted"/>
<evidence type="ECO:0000256" key="2">
    <source>
        <dbReference type="ARBA" id="ARBA00022598"/>
    </source>
</evidence>
<dbReference type="FunFam" id="3.40.50.20:FF:000010">
    <property type="entry name" value="Propionyl-CoA carboxylase subunit alpha"/>
    <property type="match status" value="1"/>
</dbReference>
<dbReference type="Gene3D" id="2.40.50.100">
    <property type="match status" value="1"/>
</dbReference>
<keyword evidence="5" id="KW-0092">Biotin</keyword>
<keyword evidence="12" id="KW-1185">Reference proteome</keyword>
<dbReference type="GO" id="GO:0016874">
    <property type="term" value="F:ligase activity"/>
    <property type="evidence" value="ECO:0007669"/>
    <property type="project" value="UniProtKB-KW"/>
</dbReference>
<comment type="cofactor">
    <cofactor evidence="1">
        <name>biotin</name>
        <dbReference type="ChEBI" id="CHEBI:57586"/>
    </cofactor>
</comment>
<dbReference type="Pfam" id="PF02785">
    <property type="entry name" value="Biotin_carb_C"/>
    <property type="match status" value="1"/>
</dbReference>
<dbReference type="Gene3D" id="3.30.470.20">
    <property type="entry name" value="ATP-grasp fold, B domain"/>
    <property type="match status" value="1"/>
</dbReference>
<dbReference type="CDD" id="cd06850">
    <property type="entry name" value="biotinyl_domain"/>
    <property type="match status" value="1"/>
</dbReference>
<dbReference type="Pfam" id="PF00289">
    <property type="entry name" value="Biotin_carb_N"/>
    <property type="match status" value="1"/>
</dbReference>
<dbReference type="PROSITE" id="PS50968">
    <property type="entry name" value="BIOTINYL_LIPOYL"/>
    <property type="match status" value="1"/>
</dbReference>
<dbReference type="EMBL" id="CP010951">
    <property type="protein sequence ID" value="AMO23552.1"/>
    <property type="molecule type" value="Genomic_DNA"/>
</dbReference>
<sequence length="700" mass="74454">MFKKILIANRGEIACRVAATARRLGLRTVAVYSDADAHAKHVAACDEAVHIGGSAPKDSYLRWERILDAAKATGAEAIHPGYGFLSENEDFAQACADAGLVFIGPPASAIKAMGLKAESKQLMEKAGVPLVPGYHGAGQDASLLAAEAERIGYPVLIKASAGGGGKGMRAVDRQADFIAALESCKREAINSFGDDAVLIEKYVQRPRHIEIQVFGDTHGNYVYLFERDCSVQRRHQKVLEEAPAPGMSEALRREMGAAAVAAARAVNYVGAGTVEFIVEQRGREMSPDAGPPQGGTAPSGGSEPREAGSVGAMSFFFMEMNTRLQVEHPVTEAITGQDLVEWQLRVAAGEPLPKKQDELRISGHAIEARICAENPDNNFLPATGRLQVARWPQHVAFCRNADAEPFHAAAPVRIDAGFGEGDAISPFYDSMIAKLIVHGDSREQALARLDEALARTHIVGLATNVQFLRYAARSRSFAQADLDTALIPREQAVLFKQQPLPLAHAAAAAIAQALLQDRQAQGRDPFSRRDGWRSHGVTTRRFEFDFGGEHAKALLSYLHDGSLVLTVGNVSGALSFAETGQGLDIHFAGQRFSAAVYASGETDHVFSPAGAAQIVSLDLLAHAGEGAADAGRLTAPMPGKVVSFSVKAGEKVAKGQPLAVMEAMKMEHTIAAPADGTVAELLYAPGDQVAEGAELLKLSL</sequence>
<keyword evidence="3 6" id="KW-0547">Nucleotide-binding</keyword>
<dbReference type="PANTHER" id="PTHR18866">
    <property type="entry name" value="CARBOXYLASE:PYRUVATE/ACETYL-COA/PROPIONYL-COA CARBOXYLASE"/>
    <property type="match status" value="1"/>
</dbReference>
<feature type="domain" description="Lipoyl-binding" evidence="8">
    <location>
        <begin position="622"/>
        <end position="699"/>
    </location>
</feature>
<dbReference type="InterPro" id="IPR013815">
    <property type="entry name" value="ATP_grasp_subdomain_1"/>
</dbReference>
<evidence type="ECO:0000256" key="7">
    <source>
        <dbReference type="SAM" id="MobiDB-lite"/>
    </source>
</evidence>
<dbReference type="OrthoDB" id="9803706at2"/>
<dbReference type="RefSeq" id="WP_061500025.1">
    <property type="nucleotide sequence ID" value="NZ_CP010951.1"/>
</dbReference>
<dbReference type="InterPro" id="IPR050856">
    <property type="entry name" value="Biotin_carboxylase_complex"/>
</dbReference>
<keyword evidence="4 6" id="KW-0067">ATP-binding</keyword>
<dbReference type="InterPro" id="IPR005482">
    <property type="entry name" value="Biotin_COase_C"/>
</dbReference>
<dbReference type="PROSITE" id="PS00188">
    <property type="entry name" value="BIOTIN"/>
    <property type="match status" value="1"/>
</dbReference>
<dbReference type="PROSITE" id="PS00866">
    <property type="entry name" value="CPSASE_1"/>
    <property type="match status" value="1"/>
</dbReference>
<dbReference type="Gene3D" id="3.40.50.20">
    <property type="match status" value="1"/>
</dbReference>
<dbReference type="PROSITE" id="PS50975">
    <property type="entry name" value="ATP_GRASP"/>
    <property type="match status" value="1"/>
</dbReference>
<dbReference type="InterPro" id="IPR005481">
    <property type="entry name" value="BC-like_N"/>
</dbReference>
<dbReference type="InterPro" id="IPR011053">
    <property type="entry name" value="Single_hybrid_motif"/>
</dbReference>
<name>A0A127JZJ9_9BURK</name>
<dbReference type="Pfam" id="PF02786">
    <property type="entry name" value="CPSase_L_D2"/>
    <property type="match status" value="2"/>
</dbReference>
<dbReference type="InterPro" id="IPR048429">
    <property type="entry name" value="MCC_alpha_BT"/>
</dbReference>
<evidence type="ECO:0000256" key="4">
    <source>
        <dbReference type="ARBA" id="ARBA00022840"/>
    </source>
</evidence>
<dbReference type="InterPro" id="IPR001882">
    <property type="entry name" value="Biotin_BS"/>
</dbReference>
<feature type="domain" description="ATP-grasp" evidence="9">
    <location>
        <begin position="120"/>
        <end position="348"/>
    </location>
</feature>
<evidence type="ECO:0000256" key="1">
    <source>
        <dbReference type="ARBA" id="ARBA00001953"/>
    </source>
</evidence>
<dbReference type="FunFam" id="3.30.1490.20:FF:000003">
    <property type="entry name" value="acetyl-CoA carboxylase isoform X1"/>
    <property type="match status" value="1"/>
</dbReference>
<dbReference type="FunFam" id="2.40.50.100:FF:000003">
    <property type="entry name" value="Acetyl-CoA carboxylase biotin carboxyl carrier protein"/>
    <property type="match status" value="1"/>
</dbReference>
<dbReference type="Gene3D" id="3.30.700.40">
    <property type="match status" value="1"/>
</dbReference>
<feature type="region of interest" description="Disordered" evidence="7">
    <location>
        <begin position="284"/>
        <end position="306"/>
    </location>
</feature>
<dbReference type="Pfam" id="PF21139">
    <property type="entry name" value="BT_MCC_alpha"/>
    <property type="match status" value="1"/>
</dbReference>
<reference evidence="11 12" key="1">
    <citation type="journal article" date="2014" name="Int. J. Syst. Evol. Microbiol.">
        <title>Ramlibacter solisilvae sp. nov., isolated from forest soil, and emended description of the genus Ramlibacter.</title>
        <authorList>
            <person name="Lee H.J."/>
            <person name="Lee S.H."/>
            <person name="Lee S.S."/>
            <person name="Lee J.S."/>
            <person name="Kim Y."/>
            <person name="Kim S.C."/>
            <person name="Jeon C.O."/>
        </authorList>
    </citation>
    <scope>NUCLEOTIDE SEQUENCE [LARGE SCALE GENOMIC DNA]</scope>
    <source>
        <strain evidence="11 12">5-10</strain>
    </source>
</reference>
<dbReference type="SUPFAM" id="SSF52440">
    <property type="entry name" value="PreATP-grasp domain"/>
    <property type="match status" value="1"/>
</dbReference>
<evidence type="ECO:0000313" key="12">
    <source>
        <dbReference type="Proteomes" id="UP000070433"/>
    </source>
</evidence>
<dbReference type="Gene3D" id="3.30.1490.20">
    <property type="entry name" value="ATP-grasp fold, A domain"/>
    <property type="match status" value="1"/>
</dbReference>
<dbReference type="InterPro" id="IPR011764">
    <property type="entry name" value="Biotin_carboxylation_dom"/>
</dbReference>
<dbReference type="Pfam" id="PF00364">
    <property type="entry name" value="Biotin_lipoyl"/>
    <property type="match status" value="1"/>
</dbReference>
<dbReference type="GO" id="GO:0046872">
    <property type="term" value="F:metal ion binding"/>
    <property type="evidence" value="ECO:0007669"/>
    <property type="project" value="InterPro"/>
</dbReference>
<dbReference type="InterPro" id="IPR005479">
    <property type="entry name" value="CPAse_ATP-bd"/>
</dbReference>
<evidence type="ECO:0000256" key="5">
    <source>
        <dbReference type="ARBA" id="ARBA00023267"/>
    </source>
</evidence>